<evidence type="ECO:0008006" key="4">
    <source>
        <dbReference type="Google" id="ProtNLM"/>
    </source>
</evidence>
<proteinExistence type="predicted"/>
<organism evidence="2 3">
    <name type="scientific">Candidatus Nealsonbacteria bacterium CG23_combo_of_CG06-09_8_20_14_all_39_17</name>
    <dbReference type="NCBI Taxonomy" id="1974722"/>
    <lineage>
        <taxon>Bacteria</taxon>
        <taxon>Candidatus Nealsoniibacteriota</taxon>
    </lineage>
</organism>
<dbReference type="EMBL" id="PCRO01000012">
    <property type="protein sequence ID" value="PIP23017.1"/>
    <property type="molecule type" value="Genomic_DNA"/>
</dbReference>
<keyword evidence="1" id="KW-1133">Transmembrane helix</keyword>
<dbReference type="SUPFAM" id="SSF54523">
    <property type="entry name" value="Pili subunits"/>
    <property type="match status" value="1"/>
</dbReference>
<keyword evidence="1" id="KW-0812">Transmembrane</keyword>
<feature type="transmembrane region" description="Helical" evidence="1">
    <location>
        <begin position="7"/>
        <end position="28"/>
    </location>
</feature>
<dbReference type="Proteomes" id="UP000229976">
    <property type="component" value="Unassembled WGS sequence"/>
</dbReference>
<evidence type="ECO:0000256" key="1">
    <source>
        <dbReference type="SAM" id="Phobius"/>
    </source>
</evidence>
<gene>
    <name evidence="2" type="ORF">COX37_00905</name>
</gene>
<dbReference type="AlphaFoldDB" id="A0A2G9YUW7"/>
<keyword evidence="1" id="KW-0472">Membrane</keyword>
<reference evidence="2 3" key="1">
    <citation type="submission" date="2017-09" db="EMBL/GenBank/DDBJ databases">
        <title>Depth-based differentiation of microbial function through sediment-hosted aquifers and enrichment of novel symbionts in the deep terrestrial subsurface.</title>
        <authorList>
            <person name="Probst A.J."/>
            <person name="Ladd B."/>
            <person name="Jarett J.K."/>
            <person name="Geller-Mcgrath D.E."/>
            <person name="Sieber C.M."/>
            <person name="Emerson J.B."/>
            <person name="Anantharaman K."/>
            <person name="Thomas B.C."/>
            <person name="Malmstrom R."/>
            <person name="Stieglmeier M."/>
            <person name="Klingl A."/>
            <person name="Woyke T."/>
            <person name="Ryan C.M."/>
            <person name="Banfield J.F."/>
        </authorList>
    </citation>
    <scope>NUCLEOTIDE SEQUENCE [LARGE SCALE GENOMIC DNA]</scope>
    <source>
        <strain evidence="2">CG23_combo_of_CG06-09_8_20_14_all_39_17</strain>
    </source>
</reference>
<comment type="caution">
    <text evidence="2">The sequence shown here is derived from an EMBL/GenBank/DDBJ whole genome shotgun (WGS) entry which is preliminary data.</text>
</comment>
<sequence>MQKGFTIVEIIFIVGIFSLLLGLSIPAFQSFQKQADMNSSAEKIIAALRLAQNKTLASEGSSQWGVFFDSSAVPDQCVLFKGSSYSSRDASFDEIYKLSNSVSFNSINLGGGDETIFSKVTGYVNHSGSIIFGSTSGSIKTVYIENSGRVGVDSSSFSDTDRTKDSRHVHFDYSRTVTTSTENIALTFYYNGSSVTETIPIVSNMKSGQIYWEGEVNVNGSIQKIKIHTHRLNNFGTQFCIHRDKRYNDKALSVSVSGDGSGNLIQYGVDGQITNGVSIYVSDTQAQ</sequence>
<accession>A0A2G9YUW7</accession>
<dbReference type="Gene3D" id="3.30.700.10">
    <property type="entry name" value="Glycoprotein, Type 4 Pilin"/>
    <property type="match status" value="1"/>
</dbReference>
<name>A0A2G9YUW7_9BACT</name>
<protein>
    <recommendedName>
        <fullName evidence="4">General secretion pathway GspH domain-containing protein</fullName>
    </recommendedName>
</protein>
<evidence type="ECO:0000313" key="3">
    <source>
        <dbReference type="Proteomes" id="UP000229976"/>
    </source>
</evidence>
<evidence type="ECO:0000313" key="2">
    <source>
        <dbReference type="EMBL" id="PIP23017.1"/>
    </source>
</evidence>
<dbReference type="InterPro" id="IPR045584">
    <property type="entry name" value="Pilin-like"/>
</dbReference>